<protein>
    <submittedName>
        <fullName evidence="1">Uncharacterized protein</fullName>
    </submittedName>
</protein>
<proteinExistence type="predicted"/>
<reference evidence="1" key="1">
    <citation type="submission" date="2019-10" db="EMBL/GenBank/DDBJ databases">
        <authorList>
            <consortium name="DOE Joint Genome Institute"/>
            <person name="Kuo A."/>
            <person name="Miyauchi S."/>
            <person name="Kiss E."/>
            <person name="Drula E."/>
            <person name="Kohler A."/>
            <person name="Sanchez-Garcia M."/>
            <person name="Andreopoulos B."/>
            <person name="Barry K.W."/>
            <person name="Bonito G."/>
            <person name="Buee M."/>
            <person name="Carver A."/>
            <person name="Chen C."/>
            <person name="Cichocki N."/>
            <person name="Clum A."/>
            <person name="Culley D."/>
            <person name="Crous P.W."/>
            <person name="Fauchery L."/>
            <person name="Girlanda M."/>
            <person name="Hayes R."/>
            <person name="Keri Z."/>
            <person name="LaButti K."/>
            <person name="Lipzen A."/>
            <person name="Lombard V."/>
            <person name="Magnuson J."/>
            <person name="Maillard F."/>
            <person name="Morin E."/>
            <person name="Murat C."/>
            <person name="Nolan M."/>
            <person name="Ohm R."/>
            <person name="Pangilinan J."/>
            <person name="Pereira M."/>
            <person name="Perotto S."/>
            <person name="Peter M."/>
            <person name="Riley R."/>
            <person name="Sitrit Y."/>
            <person name="Stielow B."/>
            <person name="Szollosi G."/>
            <person name="Zifcakova L."/>
            <person name="Stursova M."/>
            <person name="Spatafora J.W."/>
            <person name="Tedersoo L."/>
            <person name="Vaario L.-M."/>
            <person name="Yamada A."/>
            <person name="Yan M."/>
            <person name="Wang P."/>
            <person name="Xu J."/>
            <person name="Bruns T."/>
            <person name="Baldrian P."/>
            <person name="Vilgalys R."/>
            <person name="Henrissat B."/>
            <person name="Grigoriev I.V."/>
            <person name="Hibbett D."/>
            <person name="Nagy L.G."/>
            <person name="Martin F.M."/>
        </authorList>
    </citation>
    <scope>NUCLEOTIDE SEQUENCE</scope>
    <source>
        <strain evidence="1">Prilba</strain>
    </source>
</reference>
<dbReference type="AlphaFoldDB" id="A0A9P5JWF4"/>
<keyword evidence="2" id="KW-1185">Reference proteome</keyword>
<dbReference type="EMBL" id="WHVB01000038">
    <property type="protein sequence ID" value="KAF8467036.1"/>
    <property type="molecule type" value="Genomic_DNA"/>
</dbReference>
<comment type="caution">
    <text evidence="1">The sequence shown here is derived from an EMBL/GenBank/DDBJ whole genome shotgun (WGS) entry which is preliminary data.</text>
</comment>
<gene>
    <name evidence="1" type="ORF">DFH94DRAFT_620613</name>
</gene>
<organism evidence="1 2">
    <name type="scientific">Russula ochroleuca</name>
    <dbReference type="NCBI Taxonomy" id="152965"/>
    <lineage>
        <taxon>Eukaryota</taxon>
        <taxon>Fungi</taxon>
        <taxon>Dikarya</taxon>
        <taxon>Basidiomycota</taxon>
        <taxon>Agaricomycotina</taxon>
        <taxon>Agaricomycetes</taxon>
        <taxon>Russulales</taxon>
        <taxon>Russulaceae</taxon>
        <taxon>Russula</taxon>
    </lineage>
</organism>
<name>A0A9P5JWF4_9AGAM</name>
<sequence length="181" mass="19885">IYSTNPAAIQAITNLRPHPGQSFSRDFCNTPTQILFVCRSQITLEWCPSESSITGIKRCTDLARSHATAPWPPNHREPNTIATQKQESKELAISAWQARWHNADQRSQAYLALPSPPTGKLPPVISSAAGSSRTALVTLIRLITGHAFVGSYTARFHPRKATHCPDCGVNLQTVAHIIQHC</sequence>
<reference evidence="1" key="2">
    <citation type="journal article" date="2020" name="Nat. Commun.">
        <title>Large-scale genome sequencing of mycorrhizal fungi provides insights into the early evolution of symbiotic traits.</title>
        <authorList>
            <person name="Miyauchi S."/>
            <person name="Kiss E."/>
            <person name="Kuo A."/>
            <person name="Drula E."/>
            <person name="Kohler A."/>
            <person name="Sanchez-Garcia M."/>
            <person name="Morin E."/>
            <person name="Andreopoulos B."/>
            <person name="Barry K.W."/>
            <person name="Bonito G."/>
            <person name="Buee M."/>
            <person name="Carver A."/>
            <person name="Chen C."/>
            <person name="Cichocki N."/>
            <person name="Clum A."/>
            <person name="Culley D."/>
            <person name="Crous P.W."/>
            <person name="Fauchery L."/>
            <person name="Girlanda M."/>
            <person name="Hayes R.D."/>
            <person name="Keri Z."/>
            <person name="LaButti K."/>
            <person name="Lipzen A."/>
            <person name="Lombard V."/>
            <person name="Magnuson J."/>
            <person name="Maillard F."/>
            <person name="Murat C."/>
            <person name="Nolan M."/>
            <person name="Ohm R.A."/>
            <person name="Pangilinan J."/>
            <person name="Pereira M.F."/>
            <person name="Perotto S."/>
            <person name="Peter M."/>
            <person name="Pfister S."/>
            <person name="Riley R."/>
            <person name="Sitrit Y."/>
            <person name="Stielow J.B."/>
            <person name="Szollosi G."/>
            <person name="Zifcakova L."/>
            <person name="Stursova M."/>
            <person name="Spatafora J.W."/>
            <person name="Tedersoo L."/>
            <person name="Vaario L.M."/>
            <person name="Yamada A."/>
            <person name="Yan M."/>
            <person name="Wang P."/>
            <person name="Xu J."/>
            <person name="Bruns T."/>
            <person name="Baldrian P."/>
            <person name="Vilgalys R."/>
            <person name="Dunand C."/>
            <person name="Henrissat B."/>
            <person name="Grigoriev I.V."/>
            <person name="Hibbett D."/>
            <person name="Nagy L.G."/>
            <person name="Martin F.M."/>
        </authorList>
    </citation>
    <scope>NUCLEOTIDE SEQUENCE</scope>
    <source>
        <strain evidence="1">Prilba</strain>
    </source>
</reference>
<feature type="non-terminal residue" evidence="1">
    <location>
        <position position="181"/>
    </location>
</feature>
<accession>A0A9P5JWF4</accession>
<dbReference type="OrthoDB" id="3230070at2759"/>
<dbReference type="Proteomes" id="UP000759537">
    <property type="component" value="Unassembled WGS sequence"/>
</dbReference>
<evidence type="ECO:0000313" key="1">
    <source>
        <dbReference type="EMBL" id="KAF8467036.1"/>
    </source>
</evidence>
<feature type="non-terminal residue" evidence="1">
    <location>
        <position position="1"/>
    </location>
</feature>
<evidence type="ECO:0000313" key="2">
    <source>
        <dbReference type="Proteomes" id="UP000759537"/>
    </source>
</evidence>